<protein>
    <submittedName>
        <fullName evidence="9 10">Transporter</fullName>
    </submittedName>
</protein>
<dbReference type="OrthoDB" id="9775735at2"/>
<evidence type="ECO:0000313" key="9">
    <source>
        <dbReference type="EMBL" id="AEQ39127.1"/>
    </source>
</evidence>
<evidence type="ECO:0000313" key="10">
    <source>
        <dbReference type="EMBL" id="OXY83445.1"/>
    </source>
</evidence>
<feature type="transmembrane region" description="Helical" evidence="8">
    <location>
        <begin position="163"/>
        <end position="186"/>
    </location>
</feature>
<keyword evidence="7 8" id="KW-0472">Membrane</keyword>
<evidence type="ECO:0000256" key="5">
    <source>
        <dbReference type="ARBA" id="ARBA00022692"/>
    </source>
</evidence>
<dbReference type="EMBL" id="NBIM01000001">
    <property type="protein sequence ID" value="OXY83445.1"/>
    <property type="molecule type" value="Genomic_DNA"/>
</dbReference>
<dbReference type="InterPro" id="IPR018093">
    <property type="entry name" value="BCCT_CS"/>
</dbReference>
<feature type="transmembrane region" description="Helical" evidence="8">
    <location>
        <begin position="206"/>
        <end position="227"/>
    </location>
</feature>
<evidence type="ECO:0000256" key="3">
    <source>
        <dbReference type="ARBA" id="ARBA00022448"/>
    </source>
</evidence>
<keyword evidence="6 8" id="KW-1133">Transmembrane helix</keyword>
<dbReference type="AlphaFoldDB" id="G5CZE8"/>
<evidence type="ECO:0000256" key="2">
    <source>
        <dbReference type="ARBA" id="ARBA00005658"/>
    </source>
</evidence>
<sequence>MLKETTTNRSIGPEVNIPTSRQGFYKGLNPTITIISKVIIVMLVLFAIVMPSKAASTLGSINTALLAMFNSYYIISVSLFLIFCLAMALSPFGKLRLGQEHERPEFSNFSWFAMMFGAGMGIGLMFYSIGEPMYHFAGNPDVIKGMVSAKTADTVPSSIRYSFLHWGLHAWGIYVSIGLAMAYFAYRQQLPLTVRSALIPLFGDRLNGSLGHAIDIIAVVATVLGISTTVGTGVLQLISGFESVTGAAWLLNGEGKPTGSAMVFALLLVMGLSTLSAMTGVGKGVKWLSNVNLALSFVLLTVFALFGSTAFAFSTYVSSLADYLIALPAMSFTVWDQASELGQWQGGWTIYYWAWWIAFAPFVGLFLARISRGRTIREFIIGAMIIPTLMCCLWFALLGGTALDLELNGGANGSIVGSVIESQMFVTLQQMLPANAALGMSLMVILLILTYLVTSADSGVLVLNTIMAGGNDQPGASHRVVWGTILTLVVGSLMFAGGLEAIQKAMVIGALPFSVIMILMCAGTLKSALSKQQTANAENNAA</sequence>
<feature type="transmembrane region" description="Helical" evidence="8">
    <location>
        <begin position="263"/>
        <end position="281"/>
    </location>
</feature>
<dbReference type="GO" id="GO:0022857">
    <property type="term" value="F:transmembrane transporter activity"/>
    <property type="evidence" value="ECO:0007669"/>
    <property type="project" value="InterPro"/>
</dbReference>
<comment type="similarity">
    <text evidence="2">Belongs to the BCCT transporter (TC 2.A.15) family.</text>
</comment>
<proteinExistence type="inferred from homology"/>
<feature type="transmembrane region" description="Helical" evidence="8">
    <location>
        <begin position="293"/>
        <end position="313"/>
    </location>
</feature>
<evidence type="ECO:0000256" key="8">
    <source>
        <dbReference type="SAM" id="Phobius"/>
    </source>
</evidence>
<feature type="transmembrane region" description="Helical" evidence="8">
    <location>
        <begin position="379"/>
        <end position="397"/>
    </location>
</feature>
<evidence type="ECO:0000256" key="7">
    <source>
        <dbReference type="ARBA" id="ARBA00023136"/>
    </source>
</evidence>
<dbReference type="GO" id="GO:0005886">
    <property type="term" value="C:plasma membrane"/>
    <property type="evidence" value="ECO:0007669"/>
    <property type="project" value="UniProtKB-SubCell"/>
</dbReference>
<dbReference type="PROSITE" id="PS01303">
    <property type="entry name" value="BCCT"/>
    <property type="match status" value="1"/>
</dbReference>
<reference evidence="10 11" key="2">
    <citation type="submission" date="2017-08" db="EMBL/GenBank/DDBJ databases">
        <title>A Genome Sequence of Oceanimonas doudoroffii ATCC 27123T.</title>
        <authorList>
            <person name="Brennan M.A."/>
            <person name="Maclea K.S."/>
            <person name="Mcclelland W.D."/>
            <person name="Trachtenberg A.M."/>
        </authorList>
    </citation>
    <scope>NUCLEOTIDE SEQUENCE [LARGE SCALE GENOMIC DNA]</scope>
    <source>
        <strain evidence="10 11">ATCC 27123</strain>
    </source>
</reference>
<dbReference type="InterPro" id="IPR000060">
    <property type="entry name" value="BCCT_transptr"/>
</dbReference>
<feature type="transmembrane region" description="Helical" evidence="8">
    <location>
        <begin position="480"/>
        <end position="499"/>
    </location>
</feature>
<reference evidence="9" key="1">
    <citation type="submission" date="2011-07" db="EMBL/GenBank/DDBJ databases">
        <title>Multiple DMSP Lyases in the gamma-Proteobacterium Oceanimonas doudoroffii.</title>
        <authorList>
            <person name="Curson A.R.J."/>
            <person name="Fowler E.K."/>
            <person name="Dickens S."/>
            <person name="Johnston A.W.B."/>
            <person name="Todd J.D."/>
        </authorList>
    </citation>
    <scope>NUCLEOTIDE SEQUENCE</scope>
    <source>
        <strain evidence="9">DSM 7028</strain>
    </source>
</reference>
<keyword evidence="5 8" id="KW-0812">Transmembrane</keyword>
<feature type="transmembrane region" description="Helical" evidence="8">
    <location>
        <begin position="109"/>
        <end position="129"/>
    </location>
</feature>
<evidence type="ECO:0000313" key="11">
    <source>
        <dbReference type="Proteomes" id="UP000242757"/>
    </source>
</evidence>
<feature type="transmembrane region" description="Helical" evidence="8">
    <location>
        <begin position="70"/>
        <end position="89"/>
    </location>
</feature>
<dbReference type="PANTHER" id="PTHR30047:SF7">
    <property type="entry name" value="HIGH-AFFINITY CHOLINE TRANSPORT PROTEIN"/>
    <property type="match status" value="1"/>
</dbReference>
<evidence type="ECO:0000256" key="4">
    <source>
        <dbReference type="ARBA" id="ARBA00022475"/>
    </source>
</evidence>
<name>G5CZE8_9GAMM</name>
<dbReference type="PANTHER" id="PTHR30047">
    <property type="entry name" value="HIGH-AFFINITY CHOLINE TRANSPORT PROTEIN-RELATED"/>
    <property type="match status" value="1"/>
</dbReference>
<feature type="transmembrane region" description="Helical" evidence="8">
    <location>
        <begin position="442"/>
        <end position="468"/>
    </location>
</feature>
<keyword evidence="3" id="KW-0813">Transport</keyword>
<feature type="transmembrane region" description="Helical" evidence="8">
    <location>
        <begin position="505"/>
        <end position="525"/>
    </location>
</feature>
<accession>G5CZE8</accession>
<keyword evidence="11" id="KW-1185">Reference proteome</keyword>
<dbReference type="Pfam" id="PF02028">
    <property type="entry name" value="BCCT"/>
    <property type="match status" value="1"/>
</dbReference>
<keyword evidence="4" id="KW-1003">Cell membrane</keyword>
<comment type="subcellular location">
    <subcellularLocation>
        <location evidence="1">Cell membrane</location>
        <topology evidence="1">Multi-pass membrane protein</topology>
    </subcellularLocation>
</comment>
<dbReference type="Proteomes" id="UP000242757">
    <property type="component" value="Unassembled WGS sequence"/>
</dbReference>
<evidence type="ECO:0000256" key="6">
    <source>
        <dbReference type="ARBA" id="ARBA00022989"/>
    </source>
</evidence>
<organism evidence="9">
    <name type="scientific">Oceanimonas doudoroffii</name>
    <dbReference type="NCBI Taxonomy" id="84158"/>
    <lineage>
        <taxon>Bacteria</taxon>
        <taxon>Pseudomonadati</taxon>
        <taxon>Pseudomonadota</taxon>
        <taxon>Gammaproteobacteria</taxon>
        <taxon>Aeromonadales</taxon>
        <taxon>Aeromonadaceae</taxon>
        <taxon>Oceanimonas</taxon>
    </lineage>
</organism>
<evidence type="ECO:0000256" key="1">
    <source>
        <dbReference type="ARBA" id="ARBA00004651"/>
    </source>
</evidence>
<dbReference type="NCBIfam" id="TIGR00842">
    <property type="entry name" value="bcct"/>
    <property type="match status" value="1"/>
</dbReference>
<feature type="transmembrane region" description="Helical" evidence="8">
    <location>
        <begin position="350"/>
        <end position="367"/>
    </location>
</feature>
<feature type="transmembrane region" description="Helical" evidence="8">
    <location>
        <begin position="31"/>
        <end position="50"/>
    </location>
</feature>
<dbReference type="EMBL" id="JN541239">
    <property type="protein sequence ID" value="AEQ39127.1"/>
    <property type="molecule type" value="Genomic_DNA"/>
</dbReference>
<dbReference type="RefSeq" id="WP_094200219.1">
    <property type="nucleotide sequence ID" value="NZ_NBIM01000001.1"/>
</dbReference>
<gene>
    <name evidence="9" type="primary">dddTP2</name>
    <name evidence="10" type="ORF">B6S08_08150</name>
</gene>